<sequence>MYATRLSLTGIASPWTNTLAAPSHHYSNSLV</sequence>
<name>A0A8H7TX85_9APHY</name>
<gene>
    <name evidence="1" type="ORF">IEO21_10762</name>
</gene>
<proteinExistence type="predicted"/>
<organism evidence="1 2">
    <name type="scientific">Rhodonia placenta</name>
    <dbReference type="NCBI Taxonomy" id="104341"/>
    <lineage>
        <taxon>Eukaryota</taxon>
        <taxon>Fungi</taxon>
        <taxon>Dikarya</taxon>
        <taxon>Basidiomycota</taxon>
        <taxon>Agaricomycotina</taxon>
        <taxon>Agaricomycetes</taxon>
        <taxon>Polyporales</taxon>
        <taxon>Adustoporiaceae</taxon>
        <taxon>Rhodonia</taxon>
    </lineage>
</organism>
<dbReference type="Proteomes" id="UP000639403">
    <property type="component" value="Unassembled WGS sequence"/>
</dbReference>
<reference evidence="1" key="2">
    <citation type="journal article" name="Front. Microbiol.">
        <title>Degradative Capacity of Two Strains of Rhodonia placenta: From Phenotype to Genotype.</title>
        <authorList>
            <person name="Kolle M."/>
            <person name="Horta M.A.C."/>
            <person name="Nowrousian M."/>
            <person name="Ohm R.A."/>
            <person name="Benz J.P."/>
            <person name="Pilgard A."/>
        </authorList>
    </citation>
    <scope>NUCLEOTIDE SEQUENCE</scope>
    <source>
        <strain evidence="1">FPRL280</strain>
    </source>
</reference>
<protein>
    <submittedName>
        <fullName evidence="1">Uncharacterized protein</fullName>
    </submittedName>
</protein>
<accession>A0A8H7TX85</accession>
<dbReference type="EMBL" id="JADOXO010001074">
    <property type="protein sequence ID" value="KAF9798245.1"/>
    <property type="molecule type" value="Genomic_DNA"/>
</dbReference>
<evidence type="ECO:0000313" key="2">
    <source>
        <dbReference type="Proteomes" id="UP000639403"/>
    </source>
</evidence>
<evidence type="ECO:0000313" key="1">
    <source>
        <dbReference type="EMBL" id="KAF9798245.1"/>
    </source>
</evidence>
<dbReference type="AlphaFoldDB" id="A0A8H7TX85"/>
<comment type="caution">
    <text evidence="1">The sequence shown here is derived from an EMBL/GenBank/DDBJ whole genome shotgun (WGS) entry which is preliminary data.</text>
</comment>
<reference evidence="1" key="1">
    <citation type="submission" date="2020-11" db="EMBL/GenBank/DDBJ databases">
        <authorList>
            <person name="Koelle M."/>
            <person name="Horta M.A.C."/>
            <person name="Nowrousian M."/>
            <person name="Ohm R.A."/>
            <person name="Benz P."/>
            <person name="Pilgard A."/>
        </authorList>
    </citation>
    <scope>NUCLEOTIDE SEQUENCE</scope>
    <source>
        <strain evidence="1">FPRL280</strain>
    </source>
</reference>